<gene>
    <name evidence="1" type="ORF">S03H2_41290</name>
</gene>
<dbReference type="AlphaFoldDB" id="X1IRU9"/>
<accession>X1IRU9</accession>
<evidence type="ECO:0000313" key="1">
    <source>
        <dbReference type="EMBL" id="GAH68834.1"/>
    </source>
</evidence>
<organism evidence="1">
    <name type="scientific">marine sediment metagenome</name>
    <dbReference type="NCBI Taxonomy" id="412755"/>
    <lineage>
        <taxon>unclassified sequences</taxon>
        <taxon>metagenomes</taxon>
        <taxon>ecological metagenomes</taxon>
    </lineage>
</organism>
<feature type="non-terminal residue" evidence="1">
    <location>
        <position position="36"/>
    </location>
</feature>
<dbReference type="EMBL" id="BARU01025640">
    <property type="protein sequence ID" value="GAH68834.1"/>
    <property type="molecule type" value="Genomic_DNA"/>
</dbReference>
<sequence length="36" mass="4384">MSNPAREIMVVNRDVLFEKRYFKGFIESHEFDYESV</sequence>
<proteinExistence type="predicted"/>
<comment type="caution">
    <text evidence="1">The sequence shown here is derived from an EMBL/GenBank/DDBJ whole genome shotgun (WGS) entry which is preliminary data.</text>
</comment>
<name>X1IRU9_9ZZZZ</name>
<reference evidence="1" key="1">
    <citation type="journal article" date="2014" name="Front. Microbiol.">
        <title>High frequency of phylogenetically diverse reductive dehalogenase-homologous genes in deep subseafloor sedimentary metagenomes.</title>
        <authorList>
            <person name="Kawai M."/>
            <person name="Futagami T."/>
            <person name="Toyoda A."/>
            <person name="Takaki Y."/>
            <person name="Nishi S."/>
            <person name="Hori S."/>
            <person name="Arai W."/>
            <person name="Tsubouchi T."/>
            <person name="Morono Y."/>
            <person name="Uchiyama I."/>
            <person name="Ito T."/>
            <person name="Fujiyama A."/>
            <person name="Inagaki F."/>
            <person name="Takami H."/>
        </authorList>
    </citation>
    <scope>NUCLEOTIDE SEQUENCE</scope>
    <source>
        <strain evidence="1">Expedition CK06-06</strain>
    </source>
</reference>
<protein>
    <submittedName>
        <fullName evidence="1">Uncharacterized protein</fullName>
    </submittedName>
</protein>